<dbReference type="RefSeq" id="WP_123396439.1">
    <property type="nucleotide sequence ID" value="NZ_CANQMU010000006.1"/>
</dbReference>
<evidence type="ECO:0000313" key="9">
    <source>
        <dbReference type="Proteomes" id="UP000297031"/>
    </source>
</evidence>
<dbReference type="OrthoDB" id="9768837at2"/>
<feature type="transmembrane region" description="Helical" evidence="6">
    <location>
        <begin position="385"/>
        <end position="406"/>
    </location>
</feature>
<evidence type="ECO:0000256" key="3">
    <source>
        <dbReference type="ARBA" id="ARBA00022692"/>
    </source>
</evidence>
<feature type="transmembrane region" description="Helical" evidence="6">
    <location>
        <begin position="23"/>
        <end position="44"/>
    </location>
</feature>
<dbReference type="InterPro" id="IPR051449">
    <property type="entry name" value="ABC-2_transporter_component"/>
</dbReference>
<name>A0A4P7VP19_9BACT</name>
<dbReference type="Gene3D" id="3.40.190.10">
    <property type="entry name" value="Periplasmic binding protein-like II"/>
    <property type="match status" value="1"/>
</dbReference>
<evidence type="ECO:0000256" key="4">
    <source>
        <dbReference type="ARBA" id="ARBA00022989"/>
    </source>
</evidence>
<gene>
    <name evidence="8" type="ORF">E7746_08770</name>
</gene>
<organism evidence="8 9">
    <name type="scientific">Muribaculum gordoncarteri</name>
    <dbReference type="NCBI Taxonomy" id="2530390"/>
    <lineage>
        <taxon>Bacteria</taxon>
        <taxon>Pseudomonadati</taxon>
        <taxon>Bacteroidota</taxon>
        <taxon>Bacteroidia</taxon>
        <taxon>Bacteroidales</taxon>
        <taxon>Muribaculaceae</taxon>
        <taxon>Muribaculum</taxon>
    </lineage>
</organism>
<feature type="transmembrane region" description="Helical" evidence="6">
    <location>
        <begin position="235"/>
        <end position="262"/>
    </location>
</feature>
<comment type="subcellular location">
    <subcellularLocation>
        <location evidence="1">Cell membrane</location>
        <topology evidence="1">Multi-pass membrane protein</topology>
    </subcellularLocation>
</comment>
<feature type="transmembrane region" description="Helical" evidence="6">
    <location>
        <begin position="360"/>
        <end position="379"/>
    </location>
</feature>
<evidence type="ECO:0000256" key="2">
    <source>
        <dbReference type="ARBA" id="ARBA00022475"/>
    </source>
</evidence>
<dbReference type="GO" id="GO:0140359">
    <property type="term" value="F:ABC-type transporter activity"/>
    <property type="evidence" value="ECO:0007669"/>
    <property type="project" value="InterPro"/>
</dbReference>
<dbReference type="PANTHER" id="PTHR30294">
    <property type="entry name" value="MEMBRANE COMPONENT OF ABC TRANSPORTER YHHJ-RELATED"/>
    <property type="match status" value="1"/>
</dbReference>
<evidence type="ECO:0000259" key="7">
    <source>
        <dbReference type="Pfam" id="PF12698"/>
    </source>
</evidence>
<reference evidence="8 9" key="1">
    <citation type="submission" date="2019-02" db="EMBL/GenBank/DDBJ databases">
        <title>Isolation and identification of novel species under the genus Muribaculum.</title>
        <authorList>
            <person name="Miyake S."/>
            <person name="Ding Y."/>
            <person name="Low A."/>
            <person name="Soh M."/>
            <person name="Seedorf H."/>
        </authorList>
    </citation>
    <scope>NUCLEOTIDE SEQUENCE [LARGE SCALE GENOMIC DNA]</scope>
    <source>
        <strain evidence="8 9">TLL-A4</strain>
    </source>
</reference>
<dbReference type="SUPFAM" id="SSF53850">
    <property type="entry name" value="Periplasmic binding protein-like II"/>
    <property type="match status" value="1"/>
</dbReference>
<feature type="transmembrane region" description="Helical" evidence="6">
    <location>
        <begin position="334"/>
        <end position="353"/>
    </location>
</feature>
<feature type="transmembrane region" description="Helical" evidence="6">
    <location>
        <begin position="299"/>
        <end position="322"/>
    </location>
</feature>
<dbReference type="InterPro" id="IPR013525">
    <property type="entry name" value="ABC2_TM"/>
</dbReference>
<dbReference type="EMBL" id="CP039393">
    <property type="protein sequence ID" value="QCD35965.1"/>
    <property type="molecule type" value="Genomic_DNA"/>
</dbReference>
<dbReference type="PANTHER" id="PTHR30294:SF29">
    <property type="entry name" value="MULTIDRUG ABC TRANSPORTER PERMEASE YBHS-RELATED"/>
    <property type="match status" value="1"/>
</dbReference>
<sequence>MDRNRLFLVMQHEYLSIVAKKSFIVTTILVPIIMIAFMAVPIILSEFNKSDARLVAVVDRSGQYGNVFEDNEDYTFKVMPDMEIGSMKGEFDKADGDIYAFLVIPANVDSMTTVNVYSEKPIKMSLSERIEECLNASMTDNRIASYNIPELNNIISACKVNVNVKSHTWNEDGEESVSSSEIALITGLILAFMTYMFVLMYGAMIMGSVVEEKTNRIVEVIVSSCRPIELMLGKILGVALVGLTQIAVWVVLVSIVSLVLGIGSAFSATDMTAGAIPDVPQGEASEIIQAIMGVNWVRLIGIFVLYFIGGYLLYASLFAAFGSAVDQQSDANQYTMPVMMIIIIAMVVGQSCMENPDGQLGVVCSLIPFTSPIVMMIRLPYEVPAWQIVLSLGLLYGTALLLVYLASRIYRIGILMYGRKVSFKDMLRWLK</sequence>
<evidence type="ECO:0000256" key="6">
    <source>
        <dbReference type="SAM" id="Phobius"/>
    </source>
</evidence>
<dbReference type="KEGG" id="mgod:E7746_08770"/>
<dbReference type="Pfam" id="PF12698">
    <property type="entry name" value="ABC2_membrane_3"/>
    <property type="match status" value="1"/>
</dbReference>
<dbReference type="GO" id="GO:0005886">
    <property type="term" value="C:plasma membrane"/>
    <property type="evidence" value="ECO:0007669"/>
    <property type="project" value="UniProtKB-SubCell"/>
</dbReference>
<keyword evidence="9" id="KW-1185">Reference proteome</keyword>
<keyword evidence="3 6" id="KW-0812">Transmembrane</keyword>
<keyword evidence="5 6" id="KW-0472">Membrane</keyword>
<protein>
    <submittedName>
        <fullName evidence="8">ABC transporter permease</fullName>
    </submittedName>
</protein>
<keyword evidence="4 6" id="KW-1133">Transmembrane helix</keyword>
<evidence type="ECO:0000256" key="1">
    <source>
        <dbReference type="ARBA" id="ARBA00004651"/>
    </source>
</evidence>
<evidence type="ECO:0000313" key="8">
    <source>
        <dbReference type="EMBL" id="QCD35965.1"/>
    </source>
</evidence>
<feature type="domain" description="ABC-2 type transporter transmembrane" evidence="7">
    <location>
        <begin position="21"/>
        <end position="407"/>
    </location>
</feature>
<feature type="transmembrane region" description="Helical" evidence="6">
    <location>
        <begin position="182"/>
        <end position="206"/>
    </location>
</feature>
<dbReference type="AlphaFoldDB" id="A0A4P7VP19"/>
<evidence type="ECO:0000256" key="5">
    <source>
        <dbReference type="ARBA" id="ARBA00023136"/>
    </source>
</evidence>
<accession>A0A4P7VP19</accession>
<proteinExistence type="predicted"/>
<keyword evidence="2" id="KW-1003">Cell membrane</keyword>
<dbReference type="Proteomes" id="UP000297031">
    <property type="component" value="Chromosome"/>
</dbReference>